<evidence type="ECO:0000256" key="1">
    <source>
        <dbReference type="SAM" id="Phobius"/>
    </source>
</evidence>
<dbReference type="EMBL" id="CP021056">
    <property type="protein sequence ID" value="QXE23904.1"/>
    <property type="molecule type" value="Genomic_DNA"/>
</dbReference>
<reference evidence="2" key="1">
    <citation type="submission" date="2017-04" db="EMBL/GenBank/DDBJ databases">
        <title>Genome deletions in a multicellular cyanobacterial endosymbiont for morphological adaptation in marine diatoms.</title>
        <authorList>
            <person name="Wang Y."/>
            <person name="Gao H."/>
            <person name="Li R."/>
            <person name="Xu X."/>
        </authorList>
    </citation>
    <scope>NUCLEOTIDE SEQUENCE</scope>
    <source>
        <strain evidence="2">FACHB 800</strain>
    </source>
</reference>
<proteinExistence type="predicted"/>
<dbReference type="RefSeq" id="WP_190606883.1">
    <property type="nucleotide sequence ID" value="NZ_CP021056.1"/>
</dbReference>
<keyword evidence="1" id="KW-1133">Transmembrane helix</keyword>
<dbReference type="AlphaFoldDB" id="A0A975T8C2"/>
<feature type="transmembrane region" description="Helical" evidence="1">
    <location>
        <begin position="347"/>
        <end position="368"/>
    </location>
</feature>
<dbReference type="Gene3D" id="2.20.28.30">
    <property type="entry name" value="RNA polymerase ii, chain L"/>
    <property type="match status" value="1"/>
</dbReference>
<dbReference type="Proteomes" id="UP000683511">
    <property type="component" value="Chromosome"/>
</dbReference>
<protein>
    <recommendedName>
        <fullName evidence="4">Primosomal protein N' (Replication factor Y)-superfamily II helicase</fullName>
    </recommendedName>
</protein>
<sequence length="371" mass="41818">MNNPASINKYTCSNCGADLAFNPIQGVLKCDYCGHEEVISQTKEQPQERSYEAHINNSKVRLEKLSATAVEVNCADCGANITFEPPKVAGSCPFCAAKIVAQPKLADPTIAPEGIVPFSLGRQDARKNLQKWMKDLWFAPNDLKQLAQPEKIQGVYLPFWTYDTQTLSSYSGQRGDYYYVTENYTEKNDNGEEVTKTRQVKHTRWTSVSGMVNRSFDDVLVPATKLVDVGNLKALEPWNLKESLRAYEPSYLAGFEAQRSQVTLEEGLTEAKKTIDNEINYSVKRDIGGDEQEVYNISTDYQKISFKHILLPVWLASYRYKQRQFQVLINAQTGEVQGERPYSTMKILLAVLGGAFVTGIIILIILWLSNR</sequence>
<gene>
    <name evidence="2" type="ORF">B6N60_02601</name>
</gene>
<accession>A0A975T8C2</accession>
<name>A0A975T8C2_9NOST</name>
<evidence type="ECO:0008006" key="4">
    <source>
        <dbReference type="Google" id="ProtNLM"/>
    </source>
</evidence>
<dbReference type="PANTHER" id="PTHR37826:SF3">
    <property type="entry name" value="J DOMAIN-CONTAINING PROTEIN"/>
    <property type="match status" value="1"/>
</dbReference>
<keyword evidence="3" id="KW-1185">Reference proteome</keyword>
<dbReference type="PANTHER" id="PTHR37826">
    <property type="entry name" value="FLOTILLIN BAND_7_5 DOMAIN PROTEIN"/>
    <property type="match status" value="1"/>
</dbReference>
<evidence type="ECO:0000313" key="3">
    <source>
        <dbReference type="Proteomes" id="UP000683511"/>
    </source>
</evidence>
<organism evidence="2 3">
    <name type="scientific">Richelia sinica FACHB-800</name>
    <dbReference type="NCBI Taxonomy" id="1357546"/>
    <lineage>
        <taxon>Bacteria</taxon>
        <taxon>Bacillati</taxon>
        <taxon>Cyanobacteriota</taxon>
        <taxon>Cyanophyceae</taxon>
        <taxon>Nostocales</taxon>
        <taxon>Nostocaceae</taxon>
        <taxon>Richelia</taxon>
    </lineage>
</organism>
<keyword evidence="1" id="KW-0812">Transmembrane</keyword>
<keyword evidence="1" id="KW-0472">Membrane</keyword>
<dbReference type="KEGG" id="rsin:B6N60_02601"/>
<evidence type="ECO:0000313" key="2">
    <source>
        <dbReference type="EMBL" id="QXE23904.1"/>
    </source>
</evidence>